<dbReference type="OrthoDB" id="4217619at2759"/>
<dbReference type="GO" id="GO:0006915">
    <property type="term" value="P:apoptotic process"/>
    <property type="evidence" value="ECO:0007669"/>
    <property type="project" value="UniProtKB-KW"/>
</dbReference>
<evidence type="ECO:0000256" key="4">
    <source>
        <dbReference type="ARBA" id="ARBA00020338"/>
    </source>
</evidence>
<dbReference type="Gene3D" id="2.40.10.120">
    <property type="match status" value="1"/>
</dbReference>
<keyword evidence="11" id="KW-0378">Hydrolase</keyword>
<dbReference type="InterPro" id="IPR001940">
    <property type="entry name" value="Peptidase_S1C"/>
</dbReference>
<evidence type="ECO:0000256" key="8">
    <source>
        <dbReference type="ARBA" id="ARBA00022737"/>
    </source>
</evidence>
<comment type="subcellular location">
    <subcellularLocation>
        <location evidence="2">Nucleus</location>
    </subcellularLocation>
</comment>
<dbReference type="EMBL" id="ML121569">
    <property type="protein sequence ID" value="RPB20633.1"/>
    <property type="molecule type" value="Genomic_DNA"/>
</dbReference>
<dbReference type="STRING" id="1051890.A0A3N4LCM6"/>
<dbReference type="CDD" id="cd06719">
    <property type="entry name" value="PDZ2-4_Nma111p-like"/>
    <property type="match status" value="1"/>
</dbReference>
<name>A0A3N4LCM6_9PEZI</name>
<dbReference type="PANTHER" id="PTHR46366">
    <property type="entry name" value="PRO-APOPTOTIC SERINE PROTEASE NMA111"/>
    <property type="match status" value="1"/>
</dbReference>
<evidence type="ECO:0000313" key="11">
    <source>
        <dbReference type="EMBL" id="RPB20633.1"/>
    </source>
</evidence>
<dbReference type="GO" id="GO:0046872">
    <property type="term" value="F:metal ion binding"/>
    <property type="evidence" value="ECO:0007669"/>
    <property type="project" value="UniProtKB-KW"/>
</dbReference>
<dbReference type="Gene3D" id="2.30.42.10">
    <property type="match status" value="1"/>
</dbReference>
<evidence type="ECO:0000256" key="1">
    <source>
        <dbReference type="ARBA" id="ARBA00002558"/>
    </source>
</evidence>
<gene>
    <name evidence="11" type="ORF">L211DRAFT_791899</name>
</gene>
<proteinExistence type="inferred from homology"/>
<evidence type="ECO:0000313" key="12">
    <source>
        <dbReference type="Proteomes" id="UP000267821"/>
    </source>
</evidence>
<dbReference type="InParanoid" id="A0A3N4LCM6"/>
<feature type="domain" description="PDZ" evidence="10">
    <location>
        <begin position="300"/>
        <end position="361"/>
    </location>
</feature>
<dbReference type="InterPro" id="IPR033138">
    <property type="entry name" value="Cu_oxidase_CS"/>
</dbReference>
<dbReference type="GO" id="GO:0006508">
    <property type="term" value="P:proteolysis"/>
    <property type="evidence" value="ECO:0007669"/>
    <property type="project" value="UniProtKB-KW"/>
</dbReference>
<keyword evidence="6" id="KW-0053">Apoptosis</keyword>
<dbReference type="AlphaFoldDB" id="A0A3N4LCM6"/>
<keyword evidence="7" id="KW-0479">Metal-binding</keyword>
<dbReference type="PRINTS" id="PR00834">
    <property type="entry name" value="PROTEASES2C"/>
</dbReference>
<evidence type="ECO:0000256" key="2">
    <source>
        <dbReference type="ARBA" id="ARBA00004123"/>
    </source>
</evidence>
<evidence type="ECO:0000256" key="3">
    <source>
        <dbReference type="ARBA" id="ARBA00010541"/>
    </source>
</evidence>
<organism evidence="11 12">
    <name type="scientific">Terfezia boudieri ATCC MYA-4762</name>
    <dbReference type="NCBI Taxonomy" id="1051890"/>
    <lineage>
        <taxon>Eukaryota</taxon>
        <taxon>Fungi</taxon>
        <taxon>Dikarya</taxon>
        <taxon>Ascomycota</taxon>
        <taxon>Pezizomycotina</taxon>
        <taxon>Pezizomycetes</taxon>
        <taxon>Pezizales</taxon>
        <taxon>Pezizaceae</taxon>
        <taxon>Terfezia</taxon>
    </lineage>
</organism>
<dbReference type="SUPFAM" id="SSF50494">
    <property type="entry name" value="Trypsin-like serine proteases"/>
    <property type="match status" value="2"/>
</dbReference>
<dbReference type="Pfam" id="PF17820">
    <property type="entry name" value="PDZ_6"/>
    <property type="match status" value="1"/>
</dbReference>
<comment type="similarity">
    <text evidence="3">Belongs to the peptidase S1C family.</text>
</comment>
<evidence type="ECO:0000256" key="9">
    <source>
        <dbReference type="ARBA" id="ARBA00023242"/>
    </source>
</evidence>
<protein>
    <recommendedName>
        <fullName evidence="4">Pro-apoptotic serine protease NMA111</fullName>
    </recommendedName>
    <alternativeName>
        <fullName evidence="5">Pro-apoptotic serine protease nma111</fullName>
    </alternativeName>
</protein>
<dbReference type="InterPro" id="IPR041489">
    <property type="entry name" value="PDZ_6"/>
</dbReference>
<sequence length="978" mass="108800">MLDHVNGDADEVVGSDYEMGDDQQMHAVNLMARLPGVATTDTAEWQRTIEKVVRNVVSIRFCQTCSFDTDEAITSEATGFVVDAERGYIMTNRHVVGAGPFWGYCVFDNHEECDVYPVYRDPIHDFGFLRFDPKAIKHMPVAALELRPDLAQVGVEIRVVGNDAGEKLSILSGVISRVDRNAPEYGEGYNDFNTNYIQAAASASGGSSGSPVVNLDGYAVALQAGGSTEAATDYFLPLDRPLRALQCLQQRNPVTRGTIQTQWFYKAFDECRRLGLSPEWESEVRKRCPKEIGMLAAEIVLPGGPADKFIEEGDILIKVNGELLTKFVRLDEILDNSVGQSVKLLLQRGGQDVEVTINVGDLHAITPDRYLTVCGASFHNLSYQYARQFAIPVKGVYVCEPAGSFRFDGETKGWMLESVDNTKTPDLDTFIEVMSGIPDRARVVVTYRHLRDLHTMHTAIIYIDRHWSKKMRMAIRNDVTGLWDFKDLGSPLPPKQLEPKQANFIALDTANYAAASDLVRGFVRIVCTMPIKLDGYPRPKKTGFGLVVDAEKGLVVVSRAIVPHDMCDITIAIAESILIEGKVIFMHPLQNYAIIQYDTSLVNAPVKAPILSEDPVQQGAAMTFLGFNHNFRVVVGNTTVTDITTVAVPACAAAPRYRAINIDAITVDTNLSSQCGTGVLADEKGVVRALWLTFLGEHGNGKEVEYHLGLATPSILPIIRSIQNGVVPKLRMLAVELNLVHMSQVRIMGISDQWIRKVEEENKERHQLFMVRKVECGYPAVLEEGDVILSINGKVLTRISELDVMYDLEYLDMVILRNCQEMELRVPTIPADGLETDRVVIFCGSVLHRPHLAVRQQISKLHSDIYVAARIRGSPASQYGLCPTSFVIAVNGVKTLNLTDFLRESSKIPDNTYFRLRIITFDNIPYILTMKKNEHYFPTIEYIKNPNEPGSWKVQTYENGEPHDGMEGNVPIEGMLLV</sequence>
<dbReference type="PROSITE" id="PS50106">
    <property type="entry name" value="PDZ"/>
    <property type="match status" value="1"/>
</dbReference>
<dbReference type="InterPro" id="IPR009003">
    <property type="entry name" value="Peptidase_S1_PA"/>
</dbReference>
<dbReference type="FunCoup" id="A0A3N4LCM6">
    <property type="interactions" value="131"/>
</dbReference>
<dbReference type="Proteomes" id="UP000267821">
    <property type="component" value="Unassembled WGS sequence"/>
</dbReference>
<dbReference type="InterPro" id="IPR025926">
    <property type="entry name" value="PDZ-like_dom"/>
</dbReference>
<dbReference type="GO" id="GO:0004252">
    <property type="term" value="F:serine-type endopeptidase activity"/>
    <property type="evidence" value="ECO:0007669"/>
    <property type="project" value="InterPro"/>
</dbReference>
<dbReference type="PANTHER" id="PTHR46366:SF8">
    <property type="entry name" value="PRO-APOPTOTIC SERINE PROTEASE NMA111"/>
    <property type="match status" value="1"/>
</dbReference>
<keyword evidence="11" id="KW-0645">Protease</keyword>
<dbReference type="SUPFAM" id="SSF50156">
    <property type="entry name" value="PDZ domain-like"/>
    <property type="match status" value="3"/>
</dbReference>
<dbReference type="Pfam" id="PF12812">
    <property type="entry name" value="PDZ_1"/>
    <property type="match status" value="2"/>
</dbReference>
<reference evidence="11 12" key="1">
    <citation type="journal article" date="2018" name="Nat. Ecol. Evol.">
        <title>Pezizomycetes genomes reveal the molecular basis of ectomycorrhizal truffle lifestyle.</title>
        <authorList>
            <person name="Murat C."/>
            <person name="Payen T."/>
            <person name="Noel B."/>
            <person name="Kuo A."/>
            <person name="Morin E."/>
            <person name="Chen J."/>
            <person name="Kohler A."/>
            <person name="Krizsan K."/>
            <person name="Balestrini R."/>
            <person name="Da Silva C."/>
            <person name="Montanini B."/>
            <person name="Hainaut M."/>
            <person name="Levati E."/>
            <person name="Barry K.W."/>
            <person name="Belfiori B."/>
            <person name="Cichocki N."/>
            <person name="Clum A."/>
            <person name="Dockter R.B."/>
            <person name="Fauchery L."/>
            <person name="Guy J."/>
            <person name="Iotti M."/>
            <person name="Le Tacon F."/>
            <person name="Lindquist E.A."/>
            <person name="Lipzen A."/>
            <person name="Malagnac F."/>
            <person name="Mello A."/>
            <person name="Molinier V."/>
            <person name="Miyauchi S."/>
            <person name="Poulain J."/>
            <person name="Riccioni C."/>
            <person name="Rubini A."/>
            <person name="Sitrit Y."/>
            <person name="Splivallo R."/>
            <person name="Traeger S."/>
            <person name="Wang M."/>
            <person name="Zifcakova L."/>
            <person name="Wipf D."/>
            <person name="Zambonelli A."/>
            <person name="Paolocci F."/>
            <person name="Nowrousian M."/>
            <person name="Ottonello S."/>
            <person name="Baldrian P."/>
            <person name="Spatafora J.W."/>
            <person name="Henrissat B."/>
            <person name="Nagy L.G."/>
            <person name="Aury J.M."/>
            <person name="Wincker P."/>
            <person name="Grigoriev I.V."/>
            <person name="Bonfante P."/>
            <person name="Martin F.M."/>
        </authorList>
    </citation>
    <scope>NUCLEOTIDE SEQUENCE [LARGE SCALE GENOMIC DNA]</scope>
    <source>
        <strain evidence="11 12">ATCC MYA-4762</strain>
    </source>
</reference>
<dbReference type="Pfam" id="PF13365">
    <property type="entry name" value="Trypsin_2"/>
    <property type="match status" value="1"/>
</dbReference>
<evidence type="ECO:0000256" key="7">
    <source>
        <dbReference type="ARBA" id="ARBA00022723"/>
    </source>
</evidence>
<dbReference type="PROSITE" id="PS00079">
    <property type="entry name" value="MULTICOPPER_OXIDASE1"/>
    <property type="match status" value="1"/>
</dbReference>
<dbReference type="CDD" id="cd06786">
    <property type="entry name" value="cpPDZ1_ScNma111-like"/>
    <property type="match status" value="1"/>
</dbReference>
<evidence type="ECO:0000259" key="10">
    <source>
        <dbReference type="PROSITE" id="PS50106"/>
    </source>
</evidence>
<dbReference type="InterPro" id="IPR036034">
    <property type="entry name" value="PDZ_sf"/>
</dbReference>
<evidence type="ECO:0000256" key="6">
    <source>
        <dbReference type="ARBA" id="ARBA00022703"/>
    </source>
</evidence>
<evidence type="ECO:0000256" key="5">
    <source>
        <dbReference type="ARBA" id="ARBA00021524"/>
    </source>
</evidence>
<dbReference type="SMART" id="SM00228">
    <property type="entry name" value="PDZ"/>
    <property type="match status" value="3"/>
</dbReference>
<dbReference type="GO" id="GO:0005634">
    <property type="term" value="C:nucleus"/>
    <property type="evidence" value="ECO:0007669"/>
    <property type="project" value="UniProtKB-SubCell"/>
</dbReference>
<accession>A0A3N4LCM6</accession>
<comment type="function">
    <text evidence="1">Nuclear serine protease which mediates apoptosis.</text>
</comment>
<keyword evidence="12" id="KW-1185">Reference proteome</keyword>
<keyword evidence="9" id="KW-0539">Nucleus</keyword>
<keyword evidence="8" id="KW-0677">Repeat</keyword>
<dbReference type="InterPro" id="IPR001478">
    <property type="entry name" value="PDZ"/>
</dbReference>